<proteinExistence type="predicted"/>
<evidence type="ECO:0000313" key="1">
    <source>
        <dbReference type="EMBL" id="CAF1575477.1"/>
    </source>
</evidence>
<organism evidence="1 3">
    <name type="scientific">Didymodactylos carnosus</name>
    <dbReference type="NCBI Taxonomy" id="1234261"/>
    <lineage>
        <taxon>Eukaryota</taxon>
        <taxon>Metazoa</taxon>
        <taxon>Spiralia</taxon>
        <taxon>Gnathifera</taxon>
        <taxon>Rotifera</taxon>
        <taxon>Eurotatoria</taxon>
        <taxon>Bdelloidea</taxon>
        <taxon>Philodinida</taxon>
        <taxon>Philodinidae</taxon>
        <taxon>Didymodactylos</taxon>
    </lineage>
</organism>
<evidence type="ECO:0000313" key="3">
    <source>
        <dbReference type="Proteomes" id="UP000677228"/>
    </source>
</evidence>
<name>A0A8S2FWH0_9BILA</name>
<comment type="caution">
    <text evidence="1">The sequence shown here is derived from an EMBL/GenBank/DDBJ whole genome shotgun (WGS) entry which is preliminary data.</text>
</comment>
<dbReference type="Proteomes" id="UP000677228">
    <property type="component" value="Unassembled WGS sequence"/>
</dbReference>
<gene>
    <name evidence="1" type="ORF">OVA965_LOCUS40634</name>
    <name evidence="2" type="ORF">TMI583_LOCUS42104</name>
</gene>
<accession>A0A8S2FWH0</accession>
<evidence type="ECO:0000313" key="2">
    <source>
        <dbReference type="EMBL" id="CAF4372135.1"/>
    </source>
</evidence>
<reference evidence="1" key="1">
    <citation type="submission" date="2021-02" db="EMBL/GenBank/DDBJ databases">
        <authorList>
            <person name="Nowell W R."/>
        </authorList>
    </citation>
    <scope>NUCLEOTIDE SEQUENCE</scope>
</reference>
<feature type="non-terminal residue" evidence="1">
    <location>
        <position position="1"/>
    </location>
</feature>
<dbReference type="Proteomes" id="UP000682733">
    <property type="component" value="Unassembled WGS sequence"/>
</dbReference>
<sequence length="81" mass="9738">MKACQKRGLLMLNNEFQSVIRHHQSILHSLQEQLSELNRENPLVYTNLLVDAIEERRQAMIQRFFRIHQYKLKSFFDEAPP</sequence>
<dbReference type="AlphaFoldDB" id="A0A8S2FWH0"/>
<protein>
    <submittedName>
        <fullName evidence="1">Uncharacterized protein</fullName>
    </submittedName>
</protein>
<dbReference type="EMBL" id="CAJOBA010067584">
    <property type="protein sequence ID" value="CAF4372135.1"/>
    <property type="molecule type" value="Genomic_DNA"/>
</dbReference>
<dbReference type="EMBL" id="CAJNOK010044669">
    <property type="protein sequence ID" value="CAF1575477.1"/>
    <property type="molecule type" value="Genomic_DNA"/>
</dbReference>